<dbReference type="InterPro" id="IPR014729">
    <property type="entry name" value="Rossmann-like_a/b/a_fold"/>
</dbReference>
<dbReference type="InterPro" id="IPR050081">
    <property type="entry name" value="Ile-tRNA_ligase"/>
</dbReference>
<evidence type="ECO:0000256" key="8">
    <source>
        <dbReference type="ARBA" id="ARBA00032665"/>
    </source>
</evidence>
<dbReference type="HOGENOM" id="CLU_001493_7_2_1"/>
<dbReference type="InterPro" id="IPR013155">
    <property type="entry name" value="M/V/L/I-tRNA-synth_anticd-bd"/>
</dbReference>
<protein>
    <recommendedName>
        <fullName evidence="2">isoleucine--tRNA ligase</fullName>
        <ecNumber evidence="2">6.1.1.5</ecNumber>
    </recommendedName>
    <alternativeName>
        <fullName evidence="8">Isoleucyl-tRNA synthetase</fullName>
    </alternativeName>
</protein>
<dbReference type="InterPro" id="IPR002301">
    <property type="entry name" value="Ile-tRNA-ligase"/>
</dbReference>
<dbReference type="Proteomes" id="UP000016930">
    <property type="component" value="Unassembled WGS sequence"/>
</dbReference>
<dbReference type="Gene3D" id="3.90.740.10">
    <property type="entry name" value="Valyl/Leucyl/Isoleucyl-tRNA synthetase, editing domain"/>
    <property type="match status" value="1"/>
</dbReference>
<dbReference type="OrthoDB" id="10264412at2759"/>
<comment type="similarity">
    <text evidence="1 9">Belongs to the class-I aminoacyl-tRNA synthetase family.</text>
</comment>
<dbReference type="SUPFAM" id="SSF50677">
    <property type="entry name" value="ValRS/IleRS/LeuRS editing domain"/>
    <property type="match status" value="1"/>
</dbReference>
<keyword evidence="7 9" id="KW-0030">Aminoacyl-tRNA synthetase</keyword>
<feature type="domain" description="Methionyl/Valyl/Leucyl/Isoleucyl-tRNA synthetase anticodon-binding" evidence="11">
    <location>
        <begin position="745"/>
        <end position="908"/>
    </location>
</feature>
<dbReference type="GO" id="GO:0006428">
    <property type="term" value="P:isoleucyl-tRNA aminoacylation"/>
    <property type="evidence" value="ECO:0007669"/>
    <property type="project" value="InterPro"/>
</dbReference>
<dbReference type="AlphaFoldDB" id="M2PFP7"/>
<evidence type="ECO:0000259" key="10">
    <source>
        <dbReference type="Pfam" id="PF00133"/>
    </source>
</evidence>
<dbReference type="Gene3D" id="3.40.50.620">
    <property type="entry name" value="HUPs"/>
    <property type="match status" value="2"/>
</dbReference>
<dbReference type="CDD" id="cd07960">
    <property type="entry name" value="Anticodon_Ia_Ile_BEm"/>
    <property type="match status" value="1"/>
</dbReference>
<dbReference type="PANTHER" id="PTHR42765:SF1">
    <property type="entry name" value="ISOLEUCINE--TRNA LIGASE, MITOCHONDRIAL"/>
    <property type="match status" value="1"/>
</dbReference>
<feature type="domain" description="Aminoacyl-tRNA synthetase class Ia" evidence="10">
    <location>
        <begin position="54"/>
        <end position="700"/>
    </location>
</feature>
<dbReference type="GO" id="GO:0032543">
    <property type="term" value="P:mitochondrial translation"/>
    <property type="evidence" value="ECO:0007669"/>
    <property type="project" value="TreeGrafter"/>
</dbReference>
<gene>
    <name evidence="12" type="ORF">CERSUDRAFT_86196</name>
</gene>
<proteinExistence type="inferred from homology"/>
<evidence type="ECO:0000313" key="12">
    <source>
        <dbReference type="EMBL" id="EMD34769.1"/>
    </source>
</evidence>
<organism evidence="12 13">
    <name type="scientific">Ceriporiopsis subvermispora (strain B)</name>
    <name type="common">White-rot fungus</name>
    <name type="synonym">Gelatoporia subvermispora</name>
    <dbReference type="NCBI Taxonomy" id="914234"/>
    <lineage>
        <taxon>Eukaryota</taxon>
        <taxon>Fungi</taxon>
        <taxon>Dikarya</taxon>
        <taxon>Basidiomycota</taxon>
        <taxon>Agaricomycotina</taxon>
        <taxon>Agaricomycetes</taxon>
        <taxon>Polyporales</taxon>
        <taxon>Gelatoporiaceae</taxon>
        <taxon>Gelatoporia</taxon>
    </lineage>
</organism>
<evidence type="ECO:0000256" key="9">
    <source>
        <dbReference type="RuleBase" id="RU363035"/>
    </source>
</evidence>
<reference evidence="12 13" key="1">
    <citation type="journal article" date="2012" name="Proc. Natl. Acad. Sci. U.S.A.">
        <title>Comparative genomics of Ceriporiopsis subvermispora and Phanerochaete chrysosporium provide insight into selective ligninolysis.</title>
        <authorList>
            <person name="Fernandez-Fueyo E."/>
            <person name="Ruiz-Duenas F.J."/>
            <person name="Ferreira P."/>
            <person name="Floudas D."/>
            <person name="Hibbett D.S."/>
            <person name="Canessa P."/>
            <person name="Larrondo L.F."/>
            <person name="James T.Y."/>
            <person name="Seelenfreund D."/>
            <person name="Lobos S."/>
            <person name="Polanco R."/>
            <person name="Tello M."/>
            <person name="Honda Y."/>
            <person name="Watanabe T."/>
            <person name="Watanabe T."/>
            <person name="Ryu J.S."/>
            <person name="Kubicek C.P."/>
            <person name="Schmoll M."/>
            <person name="Gaskell J."/>
            <person name="Hammel K.E."/>
            <person name="St John F.J."/>
            <person name="Vanden Wymelenberg A."/>
            <person name="Sabat G."/>
            <person name="Splinter BonDurant S."/>
            <person name="Syed K."/>
            <person name="Yadav J.S."/>
            <person name="Doddapaneni H."/>
            <person name="Subramanian V."/>
            <person name="Lavin J.L."/>
            <person name="Oguiza J.A."/>
            <person name="Perez G."/>
            <person name="Pisabarro A.G."/>
            <person name="Ramirez L."/>
            <person name="Santoyo F."/>
            <person name="Master E."/>
            <person name="Coutinho P.M."/>
            <person name="Henrissat B."/>
            <person name="Lombard V."/>
            <person name="Magnuson J.K."/>
            <person name="Kuees U."/>
            <person name="Hori C."/>
            <person name="Igarashi K."/>
            <person name="Samejima M."/>
            <person name="Held B.W."/>
            <person name="Barry K.W."/>
            <person name="LaButti K.M."/>
            <person name="Lapidus A."/>
            <person name="Lindquist E.A."/>
            <person name="Lucas S.M."/>
            <person name="Riley R."/>
            <person name="Salamov A.A."/>
            <person name="Hoffmeister D."/>
            <person name="Schwenk D."/>
            <person name="Hadar Y."/>
            <person name="Yarden O."/>
            <person name="de Vries R.P."/>
            <person name="Wiebenga A."/>
            <person name="Stenlid J."/>
            <person name="Eastwood D."/>
            <person name="Grigoriev I.V."/>
            <person name="Berka R.M."/>
            <person name="Blanchette R.A."/>
            <person name="Kersten P."/>
            <person name="Martinez A.T."/>
            <person name="Vicuna R."/>
            <person name="Cullen D."/>
        </authorList>
    </citation>
    <scope>NUCLEOTIDE SEQUENCE [LARGE SCALE GENOMIC DNA]</scope>
    <source>
        <strain evidence="12 13">B</strain>
    </source>
</reference>
<evidence type="ECO:0000256" key="3">
    <source>
        <dbReference type="ARBA" id="ARBA00022598"/>
    </source>
</evidence>
<evidence type="ECO:0000256" key="6">
    <source>
        <dbReference type="ARBA" id="ARBA00022917"/>
    </source>
</evidence>
<dbReference type="GO" id="GO:0005739">
    <property type="term" value="C:mitochondrion"/>
    <property type="evidence" value="ECO:0007669"/>
    <property type="project" value="TreeGrafter"/>
</dbReference>
<evidence type="ECO:0000256" key="2">
    <source>
        <dbReference type="ARBA" id="ARBA00013165"/>
    </source>
</evidence>
<dbReference type="PROSITE" id="PS00178">
    <property type="entry name" value="AA_TRNA_LIGASE_I"/>
    <property type="match status" value="1"/>
</dbReference>
<dbReference type="GO" id="GO:0002161">
    <property type="term" value="F:aminoacyl-tRNA deacylase activity"/>
    <property type="evidence" value="ECO:0007669"/>
    <property type="project" value="InterPro"/>
</dbReference>
<accession>M2PFP7</accession>
<dbReference type="Pfam" id="PF08264">
    <property type="entry name" value="Anticodon_1"/>
    <property type="match status" value="1"/>
</dbReference>
<dbReference type="EMBL" id="KB445802">
    <property type="protein sequence ID" value="EMD34769.1"/>
    <property type="molecule type" value="Genomic_DNA"/>
</dbReference>
<dbReference type="InterPro" id="IPR033708">
    <property type="entry name" value="Anticodon_Ile_BEm"/>
</dbReference>
<dbReference type="InterPro" id="IPR002300">
    <property type="entry name" value="aa-tRNA-synth_Ia"/>
</dbReference>
<dbReference type="InterPro" id="IPR001412">
    <property type="entry name" value="aa-tRNA-synth_I_CS"/>
</dbReference>
<keyword evidence="3 9" id="KW-0436">Ligase</keyword>
<evidence type="ECO:0000256" key="1">
    <source>
        <dbReference type="ARBA" id="ARBA00005594"/>
    </source>
</evidence>
<dbReference type="GO" id="GO:0005524">
    <property type="term" value="F:ATP binding"/>
    <property type="evidence" value="ECO:0007669"/>
    <property type="project" value="UniProtKB-KW"/>
</dbReference>
<dbReference type="Pfam" id="PF00133">
    <property type="entry name" value="tRNA-synt_1"/>
    <property type="match status" value="1"/>
</dbReference>
<dbReference type="SUPFAM" id="SSF52374">
    <property type="entry name" value="Nucleotidylyl transferase"/>
    <property type="match status" value="1"/>
</dbReference>
<sequence>MLKKDNEYSKTMYLPKTALHPYKIPAENYRAKTTDMLYKGQARLREGDTRLLRILHDGPPYANGDIHMGHVLNKIVKDIWNRWHLLRGSRVIYIPGWDCHGLPIENKVMQIIQEELAASDSSSAESSLSPQEIRKRAEAYARSQIEAQKKEFRTLGIMADWDKGIYTTLDHDYQIRQLMVFRDMVAKGLIYRSHRPVHYSPSSHTALAEAELEHHDNHVSHAVHVAFDLDLNSPNMSPSLRELLARRPTRLLVWTTTPWTLTANMGIAVNSDMDYAVYSSASDSSGPLTIIAVSRESELAKLGIAADRLGQFKGSDLVDSTYRPLFASFLAQSGKKFNSLPIVPSSHVSPDSGTGLVHCAPAHGQEDYHLFQSLGMLGPSAAENMLCHVDSQGQYSNSVEEVIGESGAQRLVGKDVLDLGSREVVAMLKEIGALVKIGRHKHSYPYDWRTHQPVIMIATSQWFANLDKIKRDTMDAIETTLFIPPQSKNRLSAFVQSRSEWCISRQRVWGVPIPSLHNVLTGEAVLNNTSLTHIISVLDKHGIDYWWDGPVAAFVPPALRGKMDDAQVEETWRKGADTMDVWFDSGTSWTLLDEFWDTSKPGQRTRRWGSHVCVEGSDQHRGWFQSQLLTAVATRTSVLKQAPYDKLVTHGMVLDEKGRKMSKSVGNVISPADVLSDSTYGGVEGLRLWAASTDITKDVHVGPTSLSQAGQLVKKYRNTLKYMMGCLKDRRPAERIPAEKLRLIDRYVLHQLCVFEKIAFEGYRSFGYQTVVAAMSKFINTTISSLYLDINKDSMYADKLDSFDRKCTLTVFEILLDKMNVVMAPILPHISEEIHDRLNNSDGVYTPKPSVFTVGWNFTIKNANERKWLDPQAERDMDILLRIRAQVFDRLEKARRDRHIKSPLEADAIIIIPENATSKAAEVVRREAQYLKALFVVSDVRFEMTEHENKDWRCINSVDIPGCPHPIGVCVVPARMEKCPRCWTFSRSPEETVCKRCDEALIER</sequence>
<evidence type="ECO:0000256" key="4">
    <source>
        <dbReference type="ARBA" id="ARBA00022741"/>
    </source>
</evidence>
<dbReference type="GO" id="GO:0000049">
    <property type="term" value="F:tRNA binding"/>
    <property type="evidence" value="ECO:0007669"/>
    <property type="project" value="InterPro"/>
</dbReference>
<dbReference type="PRINTS" id="PR00984">
    <property type="entry name" value="TRNASYNTHILE"/>
</dbReference>
<dbReference type="InterPro" id="IPR009008">
    <property type="entry name" value="Val/Leu/Ile-tRNA-synth_edit"/>
</dbReference>
<evidence type="ECO:0000256" key="7">
    <source>
        <dbReference type="ARBA" id="ARBA00023146"/>
    </source>
</evidence>
<evidence type="ECO:0000313" key="13">
    <source>
        <dbReference type="Proteomes" id="UP000016930"/>
    </source>
</evidence>
<dbReference type="GO" id="GO:0004822">
    <property type="term" value="F:isoleucine-tRNA ligase activity"/>
    <property type="evidence" value="ECO:0007669"/>
    <property type="project" value="UniProtKB-EC"/>
</dbReference>
<keyword evidence="4 9" id="KW-0547">Nucleotide-binding</keyword>
<dbReference type="InterPro" id="IPR009080">
    <property type="entry name" value="tRNAsynth_Ia_anticodon-bd"/>
</dbReference>
<dbReference type="PANTHER" id="PTHR42765">
    <property type="entry name" value="SOLEUCYL-TRNA SYNTHETASE"/>
    <property type="match status" value="1"/>
</dbReference>
<keyword evidence="5 9" id="KW-0067">ATP-binding</keyword>
<keyword evidence="13" id="KW-1185">Reference proteome</keyword>
<evidence type="ECO:0000259" key="11">
    <source>
        <dbReference type="Pfam" id="PF08264"/>
    </source>
</evidence>
<dbReference type="NCBIfam" id="TIGR00392">
    <property type="entry name" value="ileS"/>
    <property type="match status" value="1"/>
</dbReference>
<name>M2PFP7_CERS8</name>
<dbReference type="EC" id="6.1.1.5" evidence="2"/>
<keyword evidence="6 9" id="KW-0648">Protein biosynthesis</keyword>
<dbReference type="Gene3D" id="1.10.730.20">
    <property type="match status" value="1"/>
</dbReference>
<dbReference type="SUPFAM" id="SSF47323">
    <property type="entry name" value="Anticodon-binding domain of a subclass of class I aminoacyl-tRNA synthetases"/>
    <property type="match status" value="1"/>
</dbReference>
<dbReference type="STRING" id="914234.M2PFP7"/>
<evidence type="ECO:0000256" key="5">
    <source>
        <dbReference type="ARBA" id="ARBA00022840"/>
    </source>
</evidence>